<proteinExistence type="predicted"/>
<dbReference type="STRING" id="289377.HL41_03275"/>
<protein>
    <submittedName>
        <fullName evidence="3">Glycoside hydrolase</fullName>
    </submittedName>
</protein>
<dbReference type="InterPro" id="IPR002201">
    <property type="entry name" value="Glyco_trans_9"/>
</dbReference>
<sequence length="264" mass="30355">MKRLLFYRRGGLGDTLLTFPVLEVLKSQGYKITVIGVKAYYQLAQKVGWVDEIYEDLYPQVLNQPYDLKIFFSKTEGFDPFPSERIWLVDYYFSCLNLPKKFSQILPVEGSTESILKNKVVLHPGSGSSKKIPDFLLFSMIEKFLKEKKFDYIYIVGEADKWIKDFTSNFWEVEDIEVLAKALKTARGFIGLDSGISHLASYLGVKSFIFFGPTDHIVWRPIGPKHTVITLGLKCSPCFPKTCSERPCLEPQNLFFKFLEKVVL</sequence>
<dbReference type="RefSeq" id="WP_038061805.1">
    <property type="nucleotide sequence ID" value="NZ_CP008796.1"/>
</dbReference>
<dbReference type="PANTHER" id="PTHR30160:SF23">
    <property type="match status" value="1"/>
</dbReference>
<organism evidence="3 4">
    <name type="scientific">Thermodesulfobacterium commune DSM 2178</name>
    <dbReference type="NCBI Taxonomy" id="289377"/>
    <lineage>
        <taxon>Bacteria</taxon>
        <taxon>Pseudomonadati</taxon>
        <taxon>Thermodesulfobacteriota</taxon>
        <taxon>Thermodesulfobacteria</taxon>
        <taxon>Thermodesulfobacteriales</taxon>
        <taxon>Thermodesulfobacteriaceae</taxon>
        <taxon>Thermodesulfobacterium</taxon>
    </lineage>
</organism>
<accession>A0A075WRE8</accession>
<dbReference type="Proteomes" id="UP000028481">
    <property type="component" value="Chromosome"/>
</dbReference>
<dbReference type="PANTHER" id="PTHR30160">
    <property type="entry name" value="TETRAACYLDISACCHARIDE 4'-KINASE-RELATED"/>
    <property type="match status" value="1"/>
</dbReference>
<dbReference type="InterPro" id="IPR051199">
    <property type="entry name" value="LPS_LOS_Heptosyltrfase"/>
</dbReference>
<dbReference type="HOGENOM" id="CLU_038371_4_1_0"/>
<name>A0A075WRE8_9BACT</name>
<dbReference type="AlphaFoldDB" id="A0A075WRE8"/>
<reference evidence="3 4" key="1">
    <citation type="journal article" date="2015" name="Genome Announc.">
        <title>Genome Sequence of a Sulfate-Reducing Thermophilic Bacterium, Thermodesulfobacterium commune DSM 2178T (Phylum Thermodesulfobacteria).</title>
        <authorList>
            <person name="Bhatnagar S."/>
            <person name="Badger J.H."/>
            <person name="Madupu R."/>
            <person name="Khouri H.M."/>
            <person name="O'Connor E.M."/>
            <person name="Robb F.T."/>
            <person name="Ward N.L."/>
            <person name="Eisen J.A."/>
        </authorList>
    </citation>
    <scope>NUCLEOTIDE SEQUENCE [LARGE SCALE GENOMIC DNA]</scope>
    <source>
        <strain evidence="3 4">DSM 2178</strain>
    </source>
</reference>
<dbReference type="GO" id="GO:0016787">
    <property type="term" value="F:hydrolase activity"/>
    <property type="evidence" value="ECO:0007669"/>
    <property type="project" value="UniProtKB-KW"/>
</dbReference>
<dbReference type="Gene3D" id="3.40.50.2000">
    <property type="entry name" value="Glycogen Phosphorylase B"/>
    <property type="match status" value="2"/>
</dbReference>
<dbReference type="KEGG" id="tcm:HL41_03275"/>
<gene>
    <name evidence="3" type="ORF">HL41_03275</name>
</gene>
<dbReference type="SUPFAM" id="SSF53756">
    <property type="entry name" value="UDP-Glycosyltransferase/glycogen phosphorylase"/>
    <property type="match status" value="1"/>
</dbReference>
<dbReference type="eggNOG" id="COG0859">
    <property type="taxonomic scope" value="Bacteria"/>
</dbReference>
<dbReference type="CDD" id="cd03789">
    <property type="entry name" value="GT9_LPS_heptosyltransferase"/>
    <property type="match status" value="1"/>
</dbReference>
<keyword evidence="4" id="KW-1185">Reference proteome</keyword>
<evidence type="ECO:0000256" key="1">
    <source>
        <dbReference type="ARBA" id="ARBA00022676"/>
    </source>
</evidence>
<keyword evidence="2" id="KW-0808">Transferase</keyword>
<keyword evidence="3" id="KW-0378">Hydrolase</keyword>
<dbReference type="Pfam" id="PF01075">
    <property type="entry name" value="Glyco_transf_9"/>
    <property type="match status" value="1"/>
</dbReference>
<evidence type="ECO:0000313" key="3">
    <source>
        <dbReference type="EMBL" id="AIH03884.1"/>
    </source>
</evidence>
<evidence type="ECO:0000313" key="4">
    <source>
        <dbReference type="Proteomes" id="UP000028481"/>
    </source>
</evidence>
<evidence type="ECO:0000256" key="2">
    <source>
        <dbReference type="ARBA" id="ARBA00022679"/>
    </source>
</evidence>
<dbReference type="EMBL" id="CP008796">
    <property type="protein sequence ID" value="AIH03884.1"/>
    <property type="molecule type" value="Genomic_DNA"/>
</dbReference>
<dbReference type="GO" id="GO:0005829">
    <property type="term" value="C:cytosol"/>
    <property type="evidence" value="ECO:0007669"/>
    <property type="project" value="TreeGrafter"/>
</dbReference>
<dbReference type="GO" id="GO:0009244">
    <property type="term" value="P:lipopolysaccharide core region biosynthetic process"/>
    <property type="evidence" value="ECO:0007669"/>
    <property type="project" value="TreeGrafter"/>
</dbReference>
<dbReference type="GO" id="GO:0008713">
    <property type="term" value="F:ADP-heptose-lipopolysaccharide heptosyltransferase activity"/>
    <property type="evidence" value="ECO:0007669"/>
    <property type="project" value="TreeGrafter"/>
</dbReference>
<dbReference type="OrthoDB" id="9779555at2"/>
<keyword evidence="1" id="KW-0328">Glycosyltransferase</keyword>
<dbReference type="PaxDb" id="289377-HL41_03275"/>